<dbReference type="SMART" id="SM00248">
    <property type="entry name" value="ANK"/>
    <property type="match status" value="3"/>
</dbReference>
<accession>M1W5W1</accession>
<feature type="repeat" description="ANK" evidence="1">
    <location>
        <begin position="141"/>
        <end position="173"/>
    </location>
</feature>
<dbReference type="InterPro" id="IPR036047">
    <property type="entry name" value="F-box-like_dom_sf"/>
</dbReference>
<keyword evidence="3" id="KW-1185">Reference proteome</keyword>
<proteinExistence type="predicted"/>
<dbReference type="EMBL" id="CAGA01000019">
    <property type="protein sequence ID" value="CCE30150.1"/>
    <property type="molecule type" value="Genomic_DNA"/>
</dbReference>
<dbReference type="HOGENOM" id="CLU_014359_0_0_1"/>
<dbReference type="Proteomes" id="UP000016801">
    <property type="component" value="Unassembled WGS sequence"/>
</dbReference>
<evidence type="ECO:0008006" key="4">
    <source>
        <dbReference type="Google" id="ProtNLM"/>
    </source>
</evidence>
<dbReference type="InterPro" id="IPR036770">
    <property type="entry name" value="Ankyrin_rpt-contain_sf"/>
</dbReference>
<dbReference type="PANTHER" id="PTHR24133:SF54">
    <property type="match status" value="1"/>
</dbReference>
<protein>
    <recommendedName>
        <fullName evidence="4">F-box domain-containing protein</fullName>
    </recommendedName>
</protein>
<name>M1W5W1_CLAP2</name>
<dbReference type="InterPro" id="IPR002110">
    <property type="entry name" value="Ankyrin_rpt"/>
</dbReference>
<comment type="caution">
    <text evidence="2">The sequence shown here is derived from an EMBL/GenBank/DDBJ whole genome shotgun (WGS) entry which is preliminary data.</text>
</comment>
<gene>
    <name evidence="2" type="ORF">CPUR_03998</name>
</gene>
<evidence type="ECO:0000256" key="1">
    <source>
        <dbReference type="PROSITE-ProRule" id="PRU00023"/>
    </source>
</evidence>
<dbReference type="OrthoDB" id="20872at2759"/>
<sequence length="676" mass="75878">MTQKPDQQANKERLVTSNEEYDDRWASLTAWKREPSEAGCHLALLPLELKLLIMSHLNASGFSHLGQTSQFWYHFVIPKLYTWDASVGNSFAISWAASNAVDEISTRAASRTLNISQLHGGQVNEIQQGFPREVEGLTYFETSTALHLAVVKRNWRIANRLLEMGARLDIPCSGDRWFWCATGSDVYEPWARLRYFGALFEGESAFGPWFPLFLAFFQNDPITAEALITQGASRDAMMITSQDGTASRISILHFAAADTSVNLDEWRFLFDAFPEHINEVCTEKNITPLQAALRSGCIQGMKILVQNGADTEANPGSSRTPLVELVDRLRFIDPLSTRLQRHLTCLWEFVRLGANVNPDGDSVLVSAILYFMSSPVNYGDAKRVIDLLLEHGADPNSISYNGLHGMGSYASNVIHELVAAILLLEADATAMEILRTVLSDLFDKGLDVTTTEPWLPSPLATAILNRDAQPEWLCNMLYEYGAKMHGREANAVFLHWCYTPRLWNHYDVSDLAWRISPSTVTLCYRAAFSRDTSALCDTLVRMPLAAPLDHGRMARAVFRSEKKWAWRTMVGLEVQGDSITWVLNSGENMLHLTVRFFDAVLDYSAAETIDDISRLIRRGVNITLPDIDGHNPLELFRHLAIVKAGASDVLEFLEGEVERESVLEAQQQCENLEIRD</sequence>
<dbReference type="Gene3D" id="1.25.40.20">
    <property type="entry name" value="Ankyrin repeat-containing domain"/>
    <property type="match status" value="2"/>
</dbReference>
<dbReference type="eggNOG" id="ENOG502RP98">
    <property type="taxonomic scope" value="Eukaryota"/>
</dbReference>
<reference evidence="2 3" key="1">
    <citation type="journal article" date="2013" name="PLoS Genet.">
        <title>Plant-symbiotic fungi as chemical engineers: Multi-genome analysis of the Clavicipitaceae reveals dynamics of alkaloid loci.</title>
        <authorList>
            <person name="Schardl C.L."/>
            <person name="Young C.A."/>
            <person name="Hesse U."/>
            <person name="Amyotte S.G."/>
            <person name="Andreeva K."/>
            <person name="Calie P.J."/>
            <person name="Fleetwood D.J."/>
            <person name="Haws D.C."/>
            <person name="Moore N."/>
            <person name="Oeser B."/>
            <person name="Panaccione D.G."/>
            <person name="Schweri K.K."/>
            <person name="Voisey C.R."/>
            <person name="Farman M.L."/>
            <person name="Jaromczyk J.W."/>
            <person name="Roe B.A."/>
            <person name="O'Sullivan D.M."/>
            <person name="Scott B."/>
            <person name="Tudzynski P."/>
            <person name="An Z."/>
            <person name="Arnaoudova E.G."/>
            <person name="Bullock C.T."/>
            <person name="Charlton N.D."/>
            <person name="Chen L."/>
            <person name="Cox M."/>
            <person name="Dinkins R.D."/>
            <person name="Florea S."/>
            <person name="Glenn A.E."/>
            <person name="Gordon A."/>
            <person name="Gueldener U."/>
            <person name="Harris D.R."/>
            <person name="Hollin W."/>
            <person name="Jaromczyk J."/>
            <person name="Johnson R.D."/>
            <person name="Khan A.K."/>
            <person name="Leistner E."/>
            <person name="Leuchtmann A."/>
            <person name="Li C."/>
            <person name="Liu J."/>
            <person name="Liu J."/>
            <person name="Liu M."/>
            <person name="Mace W."/>
            <person name="Machado C."/>
            <person name="Nagabhyru P."/>
            <person name="Pan J."/>
            <person name="Schmid J."/>
            <person name="Sugawara K."/>
            <person name="Steiner U."/>
            <person name="Takach J.E."/>
            <person name="Tanaka E."/>
            <person name="Webb J.S."/>
            <person name="Wilson E.V."/>
            <person name="Wiseman J.L."/>
            <person name="Yoshida R."/>
            <person name="Zeng Z."/>
        </authorList>
    </citation>
    <scope>NUCLEOTIDE SEQUENCE [LARGE SCALE GENOMIC DNA]</scope>
    <source>
        <strain evidence="2 3">20.1</strain>
    </source>
</reference>
<feature type="repeat" description="ANK" evidence="1">
    <location>
        <begin position="284"/>
        <end position="316"/>
    </location>
</feature>
<dbReference type="SUPFAM" id="SSF81383">
    <property type="entry name" value="F-box domain"/>
    <property type="match status" value="1"/>
</dbReference>
<evidence type="ECO:0000313" key="3">
    <source>
        <dbReference type="Proteomes" id="UP000016801"/>
    </source>
</evidence>
<dbReference type="InterPro" id="IPR052391">
    <property type="entry name" value="E3_Ligase-Neurotoxin"/>
</dbReference>
<dbReference type="PhylomeDB" id="M1W5W1"/>
<organism evidence="2 3">
    <name type="scientific">Claviceps purpurea (strain 20.1)</name>
    <name type="common">Ergot fungus</name>
    <name type="synonym">Sphacelia segetum</name>
    <dbReference type="NCBI Taxonomy" id="1111077"/>
    <lineage>
        <taxon>Eukaryota</taxon>
        <taxon>Fungi</taxon>
        <taxon>Dikarya</taxon>
        <taxon>Ascomycota</taxon>
        <taxon>Pezizomycotina</taxon>
        <taxon>Sordariomycetes</taxon>
        <taxon>Hypocreomycetidae</taxon>
        <taxon>Hypocreales</taxon>
        <taxon>Clavicipitaceae</taxon>
        <taxon>Claviceps</taxon>
    </lineage>
</organism>
<keyword evidence="1" id="KW-0040">ANK repeat</keyword>
<dbReference type="SUPFAM" id="SSF48403">
    <property type="entry name" value="Ankyrin repeat"/>
    <property type="match status" value="1"/>
</dbReference>
<dbReference type="PROSITE" id="PS50297">
    <property type="entry name" value="ANK_REP_REGION"/>
    <property type="match status" value="1"/>
</dbReference>
<evidence type="ECO:0000313" key="2">
    <source>
        <dbReference type="EMBL" id="CCE30150.1"/>
    </source>
</evidence>
<dbReference type="AlphaFoldDB" id="M1W5W1"/>
<dbReference type="PANTHER" id="PTHR24133">
    <property type="entry name" value="ANKYRIN DOMAIN-CONTAINING"/>
    <property type="match status" value="1"/>
</dbReference>
<dbReference type="VEuPathDB" id="FungiDB:CPUR_03998"/>
<dbReference type="PROSITE" id="PS50088">
    <property type="entry name" value="ANK_REPEAT"/>
    <property type="match status" value="2"/>
</dbReference>
<dbReference type="STRING" id="1111077.M1W5W1"/>